<dbReference type="NCBIfam" id="NF004163">
    <property type="entry name" value="PRK05627.1-6"/>
    <property type="match status" value="1"/>
</dbReference>
<gene>
    <name evidence="17" type="ORF">MNBD_GAMMA07-1721</name>
</gene>
<evidence type="ECO:0000256" key="10">
    <source>
        <dbReference type="ARBA" id="ARBA00022695"/>
    </source>
</evidence>
<keyword evidence="13" id="KW-0274">FAD</keyword>
<evidence type="ECO:0000256" key="9">
    <source>
        <dbReference type="ARBA" id="ARBA00022679"/>
    </source>
</evidence>
<evidence type="ECO:0000256" key="8">
    <source>
        <dbReference type="ARBA" id="ARBA00022643"/>
    </source>
</evidence>
<dbReference type="InterPro" id="IPR015865">
    <property type="entry name" value="Riboflavin_kinase_bac/euk"/>
</dbReference>
<evidence type="ECO:0000313" key="17">
    <source>
        <dbReference type="EMBL" id="VAW55966.1"/>
    </source>
</evidence>
<keyword evidence="12 17" id="KW-0418">Kinase</keyword>
<dbReference type="AlphaFoldDB" id="A0A3B0XH83"/>
<evidence type="ECO:0000256" key="14">
    <source>
        <dbReference type="ARBA" id="ARBA00022840"/>
    </source>
</evidence>
<evidence type="ECO:0000256" key="2">
    <source>
        <dbReference type="ARBA" id="ARBA00005201"/>
    </source>
</evidence>
<dbReference type="NCBIfam" id="NF004159">
    <property type="entry name" value="PRK05627.1-2"/>
    <property type="match status" value="1"/>
</dbReference>
<evidence type="ECO:0000256" key="3">
    <source>
        <dbReference type="ARBA" id="ARBA00010214"/>
    </source>
</evidence>
<evidence type="ECO:0000256" key="7">
    <source>
        <dbReference type="ARBA" id="ARBA00022630"/>
    </source>
</evidence>
<keyword evidence="14" id="KW-0067">ATP-binding</keyword>
<dbReference type="EC" id="2.7.7.2" evidence="5"/>
<dbReference type="PANTHER" id="PTHR22749:SF6">
    <property type="entry name" value="RIBOFLAVIN KINASE"/>
    <property type="match status" value="1"/>
</dbReference>
<dbReference type="SUPFAM" id="SSF52374">
    <property type="entry name" value="Nucleotidylyl transferase"/>
    <property type="match status" value="1"/>
</dbReference>
<dbReference type="GO" id="GO:0009231">
    <property type="term" value="P:riboflavin biosynthetic process"/>
    <property type="evidence" value="ECO:0007669"/>
    <property type="project" value="InterPro"/>
</dbReference>
<dbReference type="CDD" id="cd02064">
    <property type="entry name" value="FAD_synthetase_N"/>
    <property type="match status" value="1"/>
</dbReference>
<accession>A0A3B0XH83</accession>
<comment type="pathway">
    <text evidence="2">Cofactor biosynthesis; FMN biosynthesis; FMN from riboflavin (ATP route): step 1/1.</text>
</comment>
<dbReference type="NCBIfam" id="NF004160">
    <property type="entry name" value="PRK05627.1-3"/>
    <property type="match status" value="1"/>
</dbReference>
<keyword evidence="10 17" id="KW-0548">Nucleotidyltransferase</keyword>
<dbReference type="InterPro" id="IPR023465">
    <property type="entry name" value="Riboflavin_kinase_dom_sf"/>
</dbReference>
<comment type="pathway">
    <text evidence="1">Cofactor biosynthesis; FAD biosynthesis; FAD from FMN: step 1/1.</text>
</comment>
<comment type="similarity">
    <text evidence="3">Belongs to the RibF family.</text>
</comment>
<dbReference type="GO" id="GO:0003919">
    <property type="term" value="F:FMN adenylyltransferase activity"/>
    <property type="evidence" value="ECO:0007669"/>
    <property type="project" value="UniProtKB-EC"/>
</dbReference>
<dbReference type="InterPro" id="IPR023468">
    <property type="entry name" value="Riboflavin_kinase"/>
</dbReference>
<name>A0A3B0XH83_9ZZZZ</name>
<dbReference type="GO" id="GO:0005524">
    <property type="term" value="F:ATP binding"/>
    <property type="evidence" value="ECO:0007669"/>
    <property type="project" value="UniProtKB-KW"/>
</dbReference>
<dbReference type="FunFam" id="3.40.50.620:FF:000021">
    <property type="entry name" value="Riboflavin biosynthesis protein"/>
    <property type="match status" value="1"/>
</dbReference>
<dbReference type="Gene3D" id="3.40.50.620">
    <property type="entry name" value="HUPs"/>
    <property type="match status" value="1"/>
</dbReference>
<feature type="domain" description="Riboflavin kinase" evidence="16">
    <location>
        <begin position="183"/>
        <end position="307"/>
    </location>
</feature>
<dbReference type="InterPro" id="IPR015864">
    <property type="entry name" value="FAD_synthase"/>
</dbReference>
<dbReference type="Gene3D" id="2.40.30.30">
    <property type="entry name" value="Riboflavin kinase-like"/>
    <property type="match status" value="1"/>
</dbReference>
<dbReference type="InterPro" id="IPR014729">
    <property type="entry name" value="Rossmann-like_a/b/a_fold"/>
</dbReference>
<dbReference type="PIRSF" id="PIRSF004491">
    <property type="entry name" value="FAD_Synth"/>
    <property type="match status" value="1"/>
</dbReference>
<dbReference type="UniPathway" id="UPA00276">
    <property type="reaction ID" value="UER00406"/>
</dbReference>
<dbReference type="SUPFAM" id="SSF82114">
    <property type="entry name" value="Riboflavin kinase-like"/>
    <property type="match status" value="1"/>
</dbReference>
<evidence type="ECO:0000256" key="6">
    <source>
        <dbReference type="ARBA" id="ARBA00018483"/>
    </source>
</evidence>
<organism evidence="17">
    <name type="scientific">hydrothermal vent metagenome</name>
    <dbReference type="NCBI Taxonomy" id="652676"/>
    <lineage>
        <taxon>unclassified sequences</taxon>
        <taxon>metagenomes</taxon>
        <taxon>ecological metagenomes</taxon>
    </lineage>
</organism>
<dbReference type="EC" id="2.7.1.26" evidence="4"/>
<keyword evidence="7" id="KW-0285">Flavoprotein</keyword>
<protein>
    <recommendedName>
        <fullName evidence="6">Bifunctional riboflavin kinase/FMN adenylyltransferase</fullName>
        <ecNumber evidence="4">2.7.1.26</ecNumber>
        <ecNumber evidence="5">2.7.7.2</ecNumber>
    </recommendedName>
</protein>
<dbReference type="GO" id="GO:0008531">
    <property type="term" value="F:riboflavin kinase activity"/>
    <property type="evidence" value="ECO:0007669"/>
    <property type="project" value="UniProtKB-EC"/>
</dbReference>
<dbReference type="NCBIfam" id="TIGR00083">
    <property type="entry name" value="ribF"/>
    <property type="match status" value="1"/>
</dbReference>
<evidence type="ECO:0000256" key="12">
    <source>
        <dbReference type="ARBA" id="ARBA00022777"/>
    </source>
</evidence>
<evidence type="ECO:0000256" key="13">
    <source>
        <dbReference type="ARBA" id="ARBA00022827"/>
    </source>
</evidence>
<dbReference type="Pfam" id="PF01687">
    <property type="entry name" value="Flavokinase"/>
    <property type="match status" value="1"/>
</dbReference>
<proteinExistence type="inferred from homology"/>
<sequence>MQLIRGLHNLNESHRGCALTIGNFDGVHLGHLEILNNLAKAAQQQNLVSCVMSFDPLPMEYFNLDAAPARLHRLQEKWTALQLTQVDYFLCAKFNHQLAELSADDFIKNILVEKLNVKYLLIGDDFRFGNKRCGNFETLQRAGKKYNFEVHNSDSYCFQEQRISSTRIRQALMQNQLSEAAQMLGRPYKICGHIVHGDKRGRTIGFPTANIKLHRHAAAVNGVYAVHMTDVNNCSEIGVANIGKRPTVNGQNLQLEVHLFNFDRDIYGKKVCVEFKKKIRDEKRFDSFDDLKQQIIKDTKQARTFFASNTTEN</sequence>
<dbReference type="NCBIfam" id="NF004162">
    <property type="entry name" value="PRK05627.1-5"/>
    <property type="match status" value="1"/>
</dbReference>
<dbReference type="EMBL" id="UOFF01000151">
    <property type="protein sequence ID" value="VAW55966.1"/>
    <property type="molecule type" value="Genomic_DNA"/>
</dbReference>
<evidence type="ECO:0000256" key="1">
    <source>
        <dbReference type="ARBA" id="ARBA00004726"/>
    </source>
</evidence>
<dbReference type="GO" id="GO:0009398">
    <property type="term" value="P:FMN biosynthetic process"/>
    <property type="evidence" value="ECO:0007669"/>
    <property type="project" value="UniProtKB-UniPathway"/>
</dbReference>
<keyword evidence="15" id="KW-0511">Multifunctional enzyme</keyword>
<evidence type="ECO:0000256" key="15">
    <source>
        <dbReference type="ARBA" id="ARBA00023268"/>
    </source>
</evidence>
<dbReference type="UniPathway" id="UPA00277">
    <property type="reaction ID" value="UER00407"/>
</dbReference>
<dbReference type="SMART" id="SM00904">
    <property type="entry name" value="Flavokinase"/>
    <property type="match status" value="1"/>
</dbReference>
<dbReference type="GO" id="GO:0006747">
    <property type="term" value="P:FAD biosynthetic process"/>
    <property type="evidence" value="ECO:0007669"/>
    <property type="project" value="UniProtKB-UniPathway"/>
</dbReference>
<evidence type="ECO:0000256" key="5">
    <source>
        <dbReference type="ARBA" id="ARBA00012393"/>
    </source>
</evidence>
<keyword evidence="8" id="KW-0288">FMN</keyword>
<dbReference type="Pfam" id="PF06574">
    <property type="entry name" value="FAD_syn"/>
    <property type="match status" value="1"/>
</dbReference>
<evidence type="ECO:0000259" key="16">
    <source>
        <dbReference type="SMART" id="SM00904"/>
    </source>
</evidence>
<dbReference type="PANTHER" id="PTHR22749">
    <property type="entry name" value="RIBOFLAVIN KINASE/FMN ADENYLYLTRANSFERASE"/>
    <property type="match status" value="1"/>
</dbReference>
<dbReference type="FunFam" id="2.40.30.30:FF:000003">
    <property type="entry name" value="Riboflavin biosynthesis protein"/>
    <property type="match status" value="1"/>
</dbReference>
<keyword evidence="11" id="KW-0547">Nucleotide-binding</keyword>
<evidence type="ECO:0000256" key="4">
    <source>
        <dbReference type="ARBA" id="ARBA00012105"/>
    </source>
</evidence>
<reference evidence="17" key="1">
    <citation type="submission" date="2018-06" db="EMBL/GenBank/DDBJ databases">
        <authorList>
            <person name="Zhirakovskaya E."/>
        </authorList>
    </citation>
    <scope>NUCLEOTIDE SEQUENCE</scope>
</reference>
<dbReference type="InterPro" id="IPR002606">
    <property type="entry name" value="Riboflavin_kinase_bac"/>
</dbReference>
<keyword evidence="9 17" id="KW-0808">Transferase</keyword>
<evidence type="ECO:0000256" key="11">
    <source>
        <dbReference type="ARBA" id="ARBA00022741"/>
    </source>
</evidence>